<dbReference type="Proteomes" id="UP000887013">
    <property type="component" value="Unassembled WGS sequence"/>
</dbReference>
<gene>
    <name evidence="2" type="ORF">NPIL_669221</name>
</gene>
<feature type="region of interest" description="Disordered" evidence="1">
    <location>
        <begin position="88"/>
        <end position="129"/>
    </location>
</feature>
<evidence type="ECO:0000313" key="3">
    <source>
        <dbReference type="Proteomes" id="UP000887013"/>
    </source>
</evidence>
<keyword evidence="3" id="KW-1185">Reference proteome</keyword>
<accession>A0A8X6UBP2</accession>
<name>A0A8X6UBP2_NEPPI</name>
<feature type="compositionally biased region" description="Basic and acidic residues" evidence="1">
    <location>
        <begin position="118"/>
        <end position="129"/>
    </location>
</feature>
<dbReference type="OrthoDB" id="425619at2759"/>
<protein>
    <submittedName>
        <fullName evidence="2">Uncharacterized protein</fullName>
    </submittedName>
</protein>
<evidence type="ECO:0000313" key="2">
    <source>
        <dbReference type="EMBL" id="GFU01142.1"/>
    </source>
</evidence>
<sequence length="129" mass="15057">MTEENLMNHIIMRLSPQVMEYVEVRTPQQSVRAKYPVRSVRKRIVSKFKPIFEGPYEVMKVENNNVVIWKEVKLITVNVDQVRIYHPRERDEGGVETDGLNIDGSRAEQVETEGSKGLAREKSTKEKQW</sequence>
<proteinExistence type="predicted"/>
<reference evidence="2" key="1">
    <citation type="submission" date="2020-08" db="EMBL/GenBank/DDBJ databases">
        <title>Multicomponent nature underlies the extraordinary mechanical properties of spider dragline silk.</title>
        <authorList>
            <person name="Kono N."/>
            <person name="Nakamura H."/>
            <person name="Mori M."/>
            <person name="Yoshida Y."/>
            <person name="Ohtoshi R."/>
            <person name="Malay A.D."/>
            <person name="Moran D.A.P."/>
            <person name="Tomita M."/>
            <person name="Numata K."/>
            <person name="Arakawa K."/>
        </authorList>
    </citation>
    <scope>NUCLEOTIDE SEQUENCE</scope>
</reference>
<evidence type="ECO:0000256" key="1">
    <source>
        <dbReference type="SAM" id="MobiDB-lite"/>
    </source>
</evidence>
<dbReference type="AlphaFoldDB" id="A0A8X6UBP2"/>
<organism evidence="2 3">
    <name type="scientific">Nephila pilipes</name>
    <name type="common">Giant wood spider</name>
    <name type="synonym">Nephila maculata</name>
    <dbReference type="NCBI Taxonomy" id="299642"/>
    <lineage>
        <taxon>Eukaryota</taxon>
        <taxon>Metazoa</taxon>
        <taxon>Ecdysozoa</taxon>
        <taxon>Arthropoda</taxon>
        <taxon>Chelicerata</taxon>
        <taxon>Arachnida</taxon>
        <taxon>Araneae</taxon>
        <taxon>Araneomorphae</taxon>
        <taxon>Entelegynae</taxon>
        <taxon>Araneoidea</taxon>
        <taxon>Nephilidae</taxon>
        <taxon>Nephila</taxon>
    </lineage>
</organism>
<dbReference type="EMBL" id="BMAW01076349">
    <property type="protein sequence ID" value="GFU01142.1"/>
    <property type="molecule type" value="Genomic_DNA"/>
</dbReference>
<comment type="caution">
    <text evidence="2">The sequence shown here is derived from an EMBL/GenBank/DDBJ whole genome shotgun (WGS) entry which is preliminary data.</text>
</comment>